<keyword evidence="4" id="KW-1185">Reference proteome</keyword>
<evidence type="ECO:0008006" key="5">
    <source>
        <dbReference type="Google" id="ProtNLM"/>
    </source>
</evidence>
<evidence type="ECO:0000256" key="1">
    <source>
        <dbReference type="SAM" id="MobiDB-lite"/>
    </source>
</evidence>
<dbReference type="Proteomes" id="UP000071392">
    <property type="component" value="Unassembled WGS sequence"/>
</dbReference>
<reference evidence="3 4" key="1">
    <citation type="submission" date="2016-02" db="EMBL/GenBank/DDBJ databases">
        <authorList>
            <person name="Wen L."/>
            <person name="He K."/>
            <person name="Yang H."/>
        </authorList>
    </citation>
    <scope>NUCLEOTIDE SEQUENCE [LARGE SCALE GENOMIC DNA]</scope>
    <source>
        <strain evidence="3 4">CV41</strain>
    </source>
</reference>
<organism evidence="3 4">
    <name type="scientific">Cephaloticoccus capnophilus</name>
    <dbReference type="NCBI Taxonomy" id="1548208"/>
    <lineage>
        <taxon>Bacteria</taxon>
        <taxon>Pseudomonadati</taxon>
        <taxon>Verrucomicrobiota</taxon>
        <taxon>Opitutia</taxon>
        <taxon>Opitutales</taxon>
        <taxon>Opitutaceae</taxon>
        <taxon>Cephaloticoccus</taxon>
    </lineage>
</organism>
<evidence type="ECO:0000256" key="2">
    <source>
        <dbReference type="SAM" id="SignalP"/>
    </source>
</evidence>
<feature type="region of interest" description="Disordered" evidence="1">
    <location>
        <begin position="264"/>
        <end position="310"/>
    </location>
</feature>
<comment type="caution">
    <text evidence="3">The sequence shown here is derived from an EMBL/GenBank/DDBJ whole genome shotgun (WGS) entry which is preliminary data.</text>
</comment>
<accession>A0A139STS2</accession>
<dbReference type="RefSeq" id="WP_068710796.1">
    <property type="nucleotide sequence ID" value="NZ_LSZP01000003.1"/>
</dbReference>
<feature type="compositionally biased region" description="Gly residues" evidence="1">
    <location>
        <begin position="282"/>
        <end position="295"/>
    </location>
</feature>
<dbReference type="OrthoDB" id="191412at2"/>
<sequence>MATHVKLRLGLALTALTAALGTGTAQAQSPMIYAPGGGGIDAPITTNLVSKLYAVDVEGEVYVENSGLIIPLAAREIYVAQGSTVYTSEESTASLVISNGTGIFLSESSRMTVTRAEQEPFQGERSDMINEPSVSNIQLKHERGVMGICTSRLLAGTLLEVVTDEFTTRIVDGKLVYERGPEGSSVTLVGGDASLQSGQIWYENEGRDLKVRHKLFFPADGSEPIDTELSGQELAEMEGIVTIACLARRGVYFDVLGDPVASDIIDTPDQAEGITGTPTTPGPGGGGPGGGGGGTTVEPPPNTVSPANIP</sequence>
<evidence type="ECO:0000313" key="4">
    <source>
        <dbReference type="Proteomes" id="UP000071392"/>
    </source>
</evidence>
<gene>
    <name evidence="3" type="ORF">AXK12_00995</name>
</gene>
<proteinExistence type="predicted"/>
<feature type="signal peptide" evidence="2">
    <location>
        <begin position="1"/>
        <end position="27"/>
    </location>
</feature>
<evidence type="ECO:0000313" key="3">
    <source>
        <dbReference type="EMBL" id="KXU37965.1"/>
    </source>
</evidence>
<keyword evidence="2" id="KW-0732">Signal</keyword>
<feature type="compositionally biased region" description="Pro residues" evidence="1">
    <location>
        <begin position="298"/>
        <end position="310"/>
    </location>
</feature>
<dbReference type="AlphaFoldDB" id="A0A139STS2"/>
<dbReference type="EMBL" id="LSZP01000003">
    <property type="protein sequence ID" value="KXU37965.1"/>
    <property type="molecule type" value="Genomic_DNA"/>
</dbReference>
<dbReference type="STRING" id="1548208.AXK12_00995"/>
<protein>
    <recommendedName>
        <fullName evidence="5">Organic solvent tolerance-like N-terminal domain-containing protein</fullName>
    </recommendedName>
</protein>
<feature type="chain" id="PRO_5007299428" description="Organic solvent tolerance-like N-terminal domain-containing protein" evidence="2">
    <location>
        <begin position="28"/>
        <end position="310"/>
    </location>
</feature>
<name>A0A139STS2_9BACT</name>